<organism evidence="2 3">
    <name type="scientific">Trypanosoma rangeli SC58</name>
    <dbReference type="NCBI Taxonomy" id="429131"/>
    <lineage>
        <taxon>Eukaryota</taxon>
        <taxon>Discoba</taxon>
        <taxon>Euglenozoa</taxon>
        <taxon>Kinetoplastea</taxon>
        <taxon>Metakinetoplastina</taxon>
        <taxon>Trypanosomatida</taxon>
        <taxon>Trypanosomatidae</taxon>
        <taxon>Trypanosoma</taxon>
        <taxon>Herpetosoma</taxon>
    </lineage>
</organism>
<feature type="region of interest" description="Disordered" evidence="1">
    <location>
        <begin position="1"/>
        <end position="21"/>
    </location>
</feature>
<evidence type="ECO:0000313" key="3">
    <source>
        <dbReference type="Proteomes" id="UP000031737"/>
    </source>
</evidence>
<dbReference type="OrthoDB" id="244710at2759"/>
<dbReference type="Proteomes" id="UP000031737">
    <property type="component" value="Unassembled WGS sequence"/>
</dbReference>
<protein>
    <submittedName>
        <fullName evidence="2">Uncharacterized protein</fullName>
    </submittedName>
</protein>
<comment type="caution">
    <text evidence="2">The sequence shown here is derived from an EMBL/GenBank/DDBJ whole genome shotgun (WGS) entry which is preliminary data.</text>
</comment>
<evidence type="ECO:0000313" key="2">
    <source>
        <dbReference type="EMBL" id="ESL06779.1"/>
    </source>
</evidence>
<proteinExistence type="predicted"/>
<name>A0A061IVR6_TRYRA</name>
<dbReference type="VEuPathDB" id="TriTrypDB:TRSC58_05543"/>
<dbReference type="AlphaFoldDB" id="A0A061IVR6"/>
<reference evidence="2 3" key="1">
    <citation type="submission" date="2013-07" db="EMBL/GenBank/DDBJ databases">
        <authorList>
            <person name="Stoco P.H."/>
            <person name="Wagner G."/>
            <person name="Gerber A."/>
            <person name="Zaha A."/>
            <person name="Thompson C."/>
            <person name="Bartholomeu D.C."/>
            <person name="Luckemeyer D.D."/>
            <person name="Bahia D."/>
            <person name="Loreto E."/>
            <person name="Prestes E.B."/>
            <person name="Lima F.M."/>
            <person name="Rodrigues-Luiz G."/>
            <person name="Vallejo G.A."/>
            <person name="Filho J.F."/>
            <person name="Monteiro K.M."/>
            <person name="Tyler K.M."/>
            <person name="de Almeida L.G."/>
            <person name="Ortiz M.F."/>
            <person name="Siervo M.A."/>
            <person name="de Moraes M.H."/>
            <person name="Cunha O.L."/>
            <person name="Mendonca-Neto R."/>
            <person name="Silva R."/>
            <person name="Teixeira S.M."/>
            <person name="Murta S.M."/>
            <person name="Sincero T.C."/>
            <person name="Mendes T.A."/>
            <person name="Urmenyi T.P."/>
            <person name="Silva V.G."/>
            <person name="da Rocha W.D."/>
            <person name="Andersson B."/>
            <person name="Romanha A.J."/>
            <person name="Steindel M."/>
            <person name="de Vasconcelos A.T."/>
            <person name="Grisard E.C."/>
        </authorList>
    </citation>
    <scope>NUCLEOTIDE SEQUENCE [LARGE SCALE GENOMIC DNA]</scope>
    <source>
        <strain evidence="2 3">SC58</strain>
    </source>
</reference>
<sequence length="375" mass="42921">MSADVAEQGTSPPTVEGAVKHDDNDIGLHPAPIVLVLRHQWAVEALSAVKEAESVDRLNLVKSYYNGFVTIVCRSLYLLHRDFVALSRAQAQQKLSTGSRSTPAQRNSNGKVDDLVTTRAGRRCAAKSLGVDVDRESNEYPSTGFQHRLHVNNFRRMNQEIIERQRQLADFAVREMRRREATRRLDELLHARRIVNDCKSSKAHEATVWEVQDRQRSPKLRSQQNNFLPLQSGLQELQKRPHRQLTAEREKLQLLLQERRFRFENTMTELQDAAEYIHEMCHDGRSGDYASMESVFPFLQSFFPTASPQASMSRCKRRSKAPISKEDYLRLCCLKGAAIGYVVAVSLESPPPTSMPQKDIAWKYQQSCNHPILWH</sequence>
<evidence type="ECO:0000256" key="1">
    <source>
        <dbReference type="SAM" id="MobiDB-lite"/>
    </source>
</evidence>
<gene>
    <name evidence="2" type="ORF">TRSC58_05543</name>
</gene>
<dbReference type="EMBL" id="AUPL01005543">
    <property type="protein sequence ID" value="ESL06779.1"/>
    <property type="molecule type" value="Genomic_DNA"/>
</dbReference>
<keyword evidence="3" id="KW-1185">Reference proteome</keyword>
<accession>A0A061IVR6</accession>